<sequence>MTSQVMRRCSAIELPLGSRRQPVFAMVGEASADIAALGSAFESHNKVVQAALTDTNQKIDAINAEIDKLNEKQAAMTLSGRGEAGNGLRKELNAVAKFFRKKDDSDLMSLHAGAAGSLAEINNSMSVGSDPDGGYFVLPALSNTMTKKLFDVTAMRRLARVETISAGDRWEEPIDNGDTGSGWVGENDSRPSTSSPKIGKLSIPLNELYAMPPVTQALLDMVGFDLGSWLLNKITDRFGRDEGYAFLGGDGVGKPRGLLTYPISTAADDTRPWGTIQYLPTGAAGGFKTGSTPPDTGDCLRDLTWKLRTPYRQGASWLMNSNTISQIDKIKDGQGNYLFRPSMTAGAPSSLLGYPVEIDDVAMPDIGANSLSIAFGNFQKAYVIVDRIGIKLLVDPFSAKPIVLFYAYKRVGGGLANSEAVKFLRFSVN</sequence>
<gene>
    <name evidence="4" type="ORF">NCTC12722_02217</name>
</gene>
<dbReference type="Proteomes" id="UP000254343">
    <property type="component" value="Unassembled WGS sequence"/>
</dbReference>
<feature type="region of interest" description="Disordered" evidence="2">
    <location>
        <begin position="170"/>
        <end position="197"/>
    </location>
</feature>
<reference evidence="4 5" key="1">
    <citation type="submission" date="2018-06" db="EMBL/GenBank/DDBJ databases">
        <authorList>
            <consortium name="Pathogen Informatics"/>
            <person name="Doyle S."/>
        </authorList>
    </citation>
    <scope>NUCLEOTIDE SEQUENCE [LARGE SCALE GENOMIC DNA]</scope>
    <source>
        <strain evidence="4 5">NCTC12722</strain>
    </source>
</reference>
<accession>A0A380W7Y3</accession>
<organism evidence="4 5">
    <name type="scientific">Afipia felis</name>
    <name type="common">Cat scratch disease bacillus</name>
    <dbReference type="NCBI Taxonomy" id="1035"/>
    <lineage>
        <taxon>Bacteria</taxon>
        <taxon>Pseudomonadati</taxon>
        <taxon>Pseudomonadota</taxon>
        <taxon>Alphaproteobacteria</taxon>
        <taxon>Hyphomicrobiales</taxon>
        <taxon>Nitrobacteraceae</taxon>
        <taxon>Afipia</taxon>
    </lineage>
</organism>
<dbReference type="Pfam" id="PF05065">
    <property type="entry name" value="Phage_capsid"/>
    <property type="match status" value="1"/>
</dbReference>
<dbReference type="OrthoDB" id="9786516at2"/>
<evidence type="ECO:0000256" key="1">
    <source>
        <dbReference type="ARBA" id="ARBA00004328"/>
    </source>
</evidence>
<dbReference type="InterPro" id="IPR054612">
    <property type="entry name" value="Phage_capsid-like_C"/>
</dbReference>
<dbReference type="AlphaFoldDB" id="A0A380W7Y3"/>
<evidence type="ECO:0000256" key="2">
    <source>
        <dbReference type="SAM" id="MobiDB-lite"/>
    </source>
</evidence>
<name>A0A380W7Y3_AFIFE</name>
<dbReference type="EMBL" id="UIGB01000001">
    <property type="protein sequence ID" value="SUU85012.1"/>
    <property type="molecule type" value="Genomic_DNA"/>
</dbReference>
<protein>
    <submittedName>
        <fullName evidence="4">Predicted phage phi-C31 gp36 major capsid-like protein</fullName>
    </submittedName>
</protein>
<dbReference type="SUPFAM" id="SSF56563">
    <property type="entry name" value="Major capsid protein gp5"/>
    <property type="match status" value="1"/>
</dbReference>
<evidence type="ECO:0000313" key="4">
    <source>
        <dbReference type="EMBL" id="SUU85012.1"/>
    </source>
</evidence>
<evidence type="ECO:0000259" key="3">
    <source>
        <dbReference type="Pfam" id="PF05065"/>
    </source>
</evidence>
<feature type="domain" description="Phage capsid-like C-terminal" evidence="3">
    <location>
        <begin position="133"/>
        <end position="426"/>
    </location>
</feature>
<evidence type="ECO:0000313" key="5">
    <source>
        <dbReference type="Proteomes" id="UP000254343"/>
    </source>
</evidence>
<dbReference type="NCBIfam" id="TIGR01554">
    <property type="entry name" value="major_cap_HK97"/>
    <property type="match status" value="1"/>
</dbReference>
<dbReference type="Gene3D" id="3.30.2320.10">
    <property type="entry name" value="hypothetical protein PF0899 domain"/>
    <property type="match status" value="1"/>
</dbReference>
<dbReference type="InterPro" id="IPR024455">
    <property type="entry name" value="Phage_capsid"/>
</dbReference>
<comment type="subcellular location">
    <subcellularLocation>
        <location evidence="1">Virion</location>
    </subcellularLocation>
</comment>
<proteinExistence type="predicted"/>
<dbReference type="RefSeq" id="WP_002715837.1">
    <property type="nucleotide sequence ID" value="NZ_UFSI01000001.1"/>
</dbReference>